<evidence type="ECO:0000313" key="3">
    <source>
        <dbReference type="Proteomes" id="UP000198802"/>
    </source>
</evidence>
<accession>A0A0S4QYL5</accession>
<reference evidence="3" key="1">
    <citation type="submission" date="2015-11" db="EMBL/GenBank/DDBJ databases">
        <authorList>
            <person name="Varghese N."/>
        </authorList>
    </citation>
    <scope>NUCLEOTIDE SEQUENCE [LARGE SCALE GENOMIC DNA]</scope>
    <source>
        <strain evidence="3">DSM 45899</strain>
    </source>
</reference>
<feature type="region of interest" description="Disordered" evidence="1">
    <location>
        <begin position="96"/>
        <end position="201"/>
    </location>
</feature>
<evidence type="ECO:0000256" key="1">
    <source>
        <dbReference type="SAM" id="MobiDB-lite"/>
    </source>
</evidence>
<dbReference type="EMBL" id="FAOZ01000036">
    <property type="protein sequence ID" value="CUU60206.1"/>
    <property type="molecule type" value="Genomic_DNA"/>
</dbReference>
<dbReference type="Proteomes" id="UP000198802">
    <property type="component" value="Unassembled WGS sequence"/>
</dbReference>
<proteinExistence type="predicted"/>
<feature type="compositionally biased region" description="Low complexity" evidence="1">
    <location>
        <begin position="1"/>
        <end position="20"/>
    </location>
</feature>
<feature type="compositionally biased region" description="Basic and acidic residues" evidence="1">
    <location>
        <begin position="154"/>
        <end position="165"/>
    </location>
</feature>
<feature type="compositionally biased region" description="Low complexity" evidence="1">
    <location>
        <begin position="119"/>
        <end position="149"/>
    </location>
</feature>
<feature type="compositionally biased region" description="Pro residues" evidence="1">
    <location>
        <begin position="176"/>
        <end position="190"/>
    </location>
</feature>
<dbReference type="AlphaFoldDB" id="A0A0S4QYL5"/>
<keyword evidence="3" id="KW-1185">Reference proteome</keyword>
<feature type="region of interest" description="Disordered" evidence="1">
    <location>
        <begin position="1"/>
        <end position="63"/>
    </location>
</feature>
<feature type="compositionally biased region" description="Low complexity" evidence="1">
    <location>
        <begin position="191"/>
        <end position="201"/>
    </location>
</feature>
<protein>
    <submittedName>
        <fullName evidence="2">Uncharacterized protein</fullName>
    </submittedName>
</protein>
<organism evidence="2 3">
    <name type="scientific">Parafrankia irregularis</name>
    <dbReference type="NCBI Taxonomy" id="795642"/>
    <lineage>
        <taxon>Bacteria</taxon>
        <taxon>Bacillati</taxon>
        <taxon>Actinomycetota</taxon>
        <taxon>Actinomycetes</taxon>
        <taxon>Frankiales</taxon>
        <taxon>Frankiaceae</taxon>
        <taxon>Parafrankia</taxon>
    </lineage>
</organism>
<evidence type="ECO:0000313" key="2">
    <source>
        <dbReference type="EMBL" id="CUU60206.1"/>
    </source>
</evidence>
<name>A0A0S4QYL5_9ACTN</name>
<gene>
    <name evidence="2" type="ORF">Ga0074812_13669</name>
</gene>
<sequence length="276" mass="28417">MICMVSTRSASSRPPASVTSRSEDPGPHAPSKVPAMPVPYPSSGSGTPGWAGRGRVPPPRPLRRAVRPAARRWVSIRASCLVSAAAALAPRRSCSVGICQSMPGRPSTRPVAAIRTQKPRTAPAANRSSAPSRAEQPSSTAAPTSANTTGCRATHLEHEREREPARPTGRRRAVPAPRPGPPRPGPPRPGPARSRPARSRPGCTAIGLGGCGPVRGPVAVCGDFASLPDPDDAELADAAEPAEALELADAPAFAGRRRGLGCRSRTGPSMPGLCPA</sequence>